<organism evidence="2 3">
    <name type="scientific">Daphnia magna</name>
    <dbReference type="NCBI Taxonomy" id="35525"/>
    <lineage>
        <taxon>Eukaryota</taxon>
        <taxon>Metazoa</taxon>
        <taxon>Ecdysozoa</taxon>
        <taxon>Arthropoda</taxon>
        <taxon>Crustacea</taxon>
        <taxon>Branchiopoda</taxon>
        <taxon>Diplostraca</taxon>
        <taxon>Cladocera</taxon>
        <taxon>Anomopoda</taxon>
        <taxon>Daphniidae</taxon>
        <taxon>Daphnia</taxon>
    </lineage>
</organism>
<feature type="region of interest" description="Disordered" evidence="1">
    <location>
        <begin position="27"/>
        <end position="57"/>
    </location>
</feature>
<accession>A0ABR0AEG2</accession>
<evidence type="ECO:0000256" key="1">
    <source>
        <dbReference type="SAM" id="MobiDB-lite"/>
    </source>
</evidence>
<dbReference type="Proteomes" id="UP001234178">
    <property type="component" value="Unassembled WGS sequence"/>
</dbReference>
<sequence length="68" mass="7682">MHIDAEISSLKKIAEASRYEMLKELKEKKKRTATSGDPGKCRTRPVPQFAPSSSGQKPKFWNKVHLAL</sequence>
<protein>
    <submittedName>
        <fullName evidence="2">Uncharacterized protein</fullName>
    </submittedName>
</protein>
<dbReference type="EMBL" id="JAOYFB010000037">
    <property type="protein sequence ID" value="KAK4023501.1"/>
    <property type="molecule type" value="Genomic_DNA"/>
</dbReference>
<comment type="caution">
    <text evidence="2">The sequence shown here is derived from an EMBL/GenBank/DDBJ whole genome shotgun (WGS) entry which is preliminary data.</text>
</comment>
<keyword evidence="3" id="KW-1185">Reference proteome</keyword>
<name>A0ABR0AEG2_9CRUS</name>
<proteinExistence type="predicted"/>
<reference evidence="2 3" key="1">
    <citation type="journal article" date="2023" name="Nucleic Acids Res.">
        <title>The hologenome of Daphnia magna reveals possible DNA methylation and microbiome-mediated evolution of the host genome.</title>
        <authorList>
            <person name="Chaturvedi A."/>
            <person name="Li X."/>
            <person name="Dhandapani V."/>
            <person name="Marshall H."/>
            <person name="Kissane S."/>
            <person name="Cuenca-Cambronero M."/>
            <person name="Asole G."/>
            <person name="Calvet F."/>
            <person name="Ruiz-Romero M."/>
            <person name="Marangio P."/>
            <person name="Guigo R."/>
            <person name="Rago D."/>
            <person name="Mirbahai L."/>
            <person name="Eastwood N."/>
            <person name="Colbourne J.K."/>
            <person name="Zhou J."/>
            <person name="Mallon E."/>
            <person name="Orsini L."/>
        </authorList>
    </citation>
    <scope>NUCLEOTIDE SEQUENCE [LARGE SCALE GENOMIC DNA]</scope>
    <source>
        <strain evidence="2">LRV0_1</strain>
    </source>
</reference>
<evidence type="ECO:0000313" key="3">
    <source>
        <dbReference type="Proteomes" id="UP001234178"/>
    </source>
</evidence>
<gene>
    <name evidence="2" type="ORF">OUZ56_008907</name>
</gene>
<evidence type="ECO:0000313" key="2">
    <source>
        <dbReference type="EMBL" id="KAK4023501.1"/>
    </source>
</evidence>